<evidence type="ECO:0000313" key="3">
    <source>
        <dbReference type="Proteomes" id="UP000750711"/>
    </source>
</evidence>
<evidence type="ECO:0000259" key="1">
    <source>
        <dbReference type="Pfam" id="PF05686"/>
    </source>
</evidence>
<proteinExistence type="predicted"/>
<dbReference type="EMBL" id="JAGHQM010000202">
    <property type="protein sequence ID" value="KAH0563439.1"/>
    <property type="molecule type" value="Genomic_DNA"/>
</dbReference>
<dbReference type="InterPro" id="IPR006598">
    <property type="entry name" value="CAP10"/>
</dbReference>
<dbReference type="PANTHER" id="PTHR12203:SF107">
    <property type="entry name" value="GLYCOSYL TRANSFERASE CAP10 DOMAIN-CONTAINING PROTEIN"/>
    <property type="match status" value="1"/>
</dbReference>
<evidence type="ECO:0000313" key="2">
    <source>
        <dbReference type="EMBL" id="KAH0563439.1"/>
    </source>
</evidence>
<dbReference type="PANTHER" id="PTHR12203">
    <property type="entry name" value="KDEL LYS-ASP-GLU-LEU CONTAINING - RELATED"/>
    <property type="match status" value="1"/>
</dbReference>
<gene>
    <name evidence="2" type="ORF">GP486_001991</name>
</gene>
<sequence length="173" mass="20095">MIYNGELFILDAVRVTDHRFYSRALATLHSMHRAIIASPEKLPDIEFTFNIADKVDPSHITWAFARRAEDVNTWLMPDFGFWSWPEPHVGGYQEVRQKMVELEQTLDSFKHKEAKLVWRGNVKTAPRLRGDLLAAASNKPWSDVQPLHWPNPENLLPMEEHCRYMFIAHTEGG</sequence>
<organism evidence="2 3">
    <name type="scientific">Trichoglossum hirsutum</name>
    <dbReference type="NCBI Taxonomy" id="265104"/>
    <lineage>
        <taxon>Eukaryota</taxon>
        <taxon>Fungi</taxon>
        <taxon>Dikarya</taxon>
        <taxon>Ascomycota</taxon>
        <taxon>Pezizomycotina</taxon>
        <taxon>Geoglossomycetes</taxon>
        <taxon>Geoglossales</taxon>
        <taxon>Geoglossaceae</taxon>
        <taxon>Trichoglossum</taxon>
    </lineage>
</organism>
<dbReference type="Pfam" id="PF05686">
    <property type="entry name" value="Glyco_transf_90"/>
    <property type="match status" value="1"/>
</dbReference>
<reference evidence="2" key="1">
    <citation type="submission" date="2021-03" db="EMBL/GenBank/DDBJ databases">
        <title>Comparative genomics and phylogenomic investigation of the class Geoglossomycetes provide insights into ecological specialization and systematics.</title>
        <authorList>
            <person name="Melie T."/>
            <person name="Pirro S."/>
            <person name="Miller A.N."/>
            <person name="Quandt A."/>
        </authorList>
    </citation>
    <scope>NUCLEOTIDE SEQUENCE</scope>
    <source>
        <strain evidence="2">CAQ_001_2017</strain>
    </source>
</reference>
<accession>A0A9P8RSJ5</accession>
<dbReference type="InterPro" id="IPR051091">
    <property type="entry name" value="O-Glucosyltr/Glycosyltrsf_90"/>
</dbReference>
<feature type="domain" description="Glycosyl transferase CAP10" evidence="1">
    <location>
        <begin position="19"/>
        <end position="139"/>
    </location>
</feature>
<dbReference type="Proteomes" id="UP000750711">
    <property type="component" value="Unassembled WGS sequence"/>
</dbReference>
<protein>
    <recommendedName>
        <fullName evidence="1">Glycosyl transferase CAP10 domain-containing protein</fullName>
    </recommendedName>
</protein>
<keyword evidence="3" id="KW-1185">Reference proteome</keyword>
<dbReference type="AlphaFoldDB" id="A0A9P8RSJ5"/>
<comment type="caution">
    <text evidence="2">The sequence shown here is derived from an EMBL/GenBank/DDBJ whole genome shotgun (WGS) entry which is preliminary data.</text>
</comment>
<name>A0A9P8RSJ5_9PEZI</name>